<keyword evidence="2" id="KW-1185">Reference proteome</keyword>
<name>A0ACC2SAN7_9FUNG</name>
<dbReference type="EMBL" id="QTSX02005686">
    <property type="protein sequence ID" value="KAJ9059390.1"/>
    <property type="molecule type" value="Genomic_DNA"/>
</dbReference>
<proteinExistence type="predicted"/>
<reference evidence="1" key="1">
    <citation type="submission" date="2022-04" db="EMBL/GenBank/DDBJ databases">
        <title>Genome of the entomopathogenic fungus Entomophthora muscae.</title>
        <authorList>
            <person name="Elya C."/>
            <person name="Lovett B.R."/>
            <person name="Lee E."/>
            <person name="Macias A.M."/>
            <person name="Hajek A.E."/>
            <person name="De Bivort B.L."/>
            <person name="Kasson M.T."/>
            <person name="De Fine Licht H.H."/>
            <person name="Stajich J.E."/>
        </authorList>
    </citation>
    <scope>NUCLEOTIDE SEQUENCE</scope>
    <source>
        <strain evidence="1">Berkeley</strain>
    </source>
</reference>
<dbReference type="Proteomes" id="UP001165960">
    <property type="component" value="Unassembled WGS sequence"/>
</dbReference>
<organism evidence="1 2">
    <name type="scientific">Entomophthora muscae</name>
    <dbReference type="NCBI Taxonomy" id="34485"/>
    <lineage>
        <taxon>Eukaryota</taxon>
        <taxon>Fungi</taxon>
        <taxon>Fungi incertae sedis</taxon>
        <taxon>Zoopagomycota</taxon>
        <taxon>Entomophthoromycotina</taxon>
        <taxon>Entomophthoromycetes</taxon>
        <taxon>Entomophthorales</taxon>
        <taxon>Entomophthoraceae</taxon>
        <taxon>Entomophthora</taxon>
    </lineage>
</organism>
<sequence>MPIYKLFCYQTLNISNLTIQFQFIAFTCLFKVSFAKKHAFWTDFEGLFNKTNLEALVQPLKRGRNPFGNLYRLPPNSHWTGKGSFAVAHFFSPFNSSEVYYDKAGGLDVYFEELDRSFYIQDNPEKLSDDRSSSGSVIKLSEILGLTLENIRMAALNKRSCYSTKVSIHPSFQSIQAKQANVLLLVKIKTSTFDKGKLEESYVQTLKFHVALENYACDSILTYF</sequence>
<evidence type="ECO:0000313" key="1">
    <source>
        <dbReference type="EMBL" id="KAJ9059390.1"/>
    </source>
</evidence>
<comment type="caution">
    <text evidence="1">The sequence shown here is derived from an EMBL/GenBank/DDBJ whole genome shotgun (WGS) entry which is preliminary data.</text>
</comment>
<protein>
    <submittedName>
        <fullName evidence="1">Uncharacterized protein</fullName>
    </submittedName>
</protein>
<evidence type="ECO:0000313" key="2">
    <source>
        <dbReference type="Proteomes" id="UP001165960"/>
    </source>
</evidence>
<accession>A0ACC2SAN7</accession>
<gene>
    <name evidence="1" type="ORF">DSO57_1002810</name>
</gene>